<feature type="compositionally biased region" description="Low complexity" evidence="1">
    <location>
        <begin position="194"/>
        <end position="216"/>
    </location>
</feature>
<accession>A0A7V8JKL5</accession>
<reference evidence="3" key="1">
    <citation type="journal article" date="2020" name="MBio">
        <title>Horizontal gene transfer to a defensive symbiont with a reduced genome amongst a multipartite beetle microbiome.</title>
        <authorList>
            <person name="Waterworth S.C."/>
            <person name="Florez L.V."/>
            <person name="Rees E.R."/>
            <person name="Hertweck C."/>
            <person name="Kaltenpoth M."/>
            <person name="Kwan J.C."/>
        </authorList>
    </citation>
    <scope>NUCLEOTIDE SEQUENCE [LARGE SCALE GENOMIC DNA]</scope>
</reference>
<gene>
    <name evidence="2" type="primary">xpsN</name>
    <name evidence="2" type="ORF">GAK31_03062</name>
</gene>
<feature type="compositionally biased region" description="Low complexity" evidence="1">
    <location>
        <begin position="174"/>
        <end position="185"/>
    </location>
</feature>
<evidence type="ECO:0000313" key="3">
    <source>
        <dbReference type="Proteomes" id="UP000487117"/>
    </source>
</evidence>
<feature type="compositionally biased region" description="Low complexity" evidence="1">
    <location>
        <begin position="245"/>
        <end position="258"/>
    </location>
</feature>
<organism evidence="2 3">
    <name type="scientific">Stenotrophomonas maltophilia</name>
    <name type="common">Pseudomonas maltophilia</name>
    <name type="synonym">Xanthomonas maltophilia</name>
    <dbReference type="NCBI Taxonomy" id="40324"/>
    <lineage>
        <taxon>Bacteria</taxon>
        <taxon>Pseudomonadati</taxon>
        <taxon>Pseudomonadota</taxon>
        <taxon>Gammaproteobacteria</taxon>
        <taxon>Lysobacterales</taxon>
        <taxon>Lysobacteraceae</taxon>
        <taxon>Stenotrophomonas</taxon>
        <taxon>Stenotrophomonas maltophilia group</taxon>
    </lineage>
</organism>
<protein>
    <submittedName>
        <fullName evidence="2">General secretion pathway protein N</fullName>
    </submittedName>
</protein>
<feature type="compositionally biased region" description="Basic and acidic residues" evidence="1">
    <location>
        <begin position="233"/>
        <end position="243"/>
    </location>
</feature>
<proteinExistence type="predicted"/>
<dbReference type="AlphaFoldDB" id="A0A7V8JKL5"/>
<sequence length="268" mass="27632">MKVEQISLRTWFLVASASWAGALWLATGFGLGQQLPDGSADAAAVTALPALSAAAAERMPGADSYAAIATRPLFAEDRRPRPYQLGGTEASSSNSLRLTGVLLTRSFAMATLTTEQNRLLRLRLNGEAVDGWQLVELQPRQATVIGPGGSQTLQLAVFNGQGGEPPTRLGGSPGSAPGTAPGAQSLPVPPPARPNADTPAAATAGANGAGADAALNRPPPAAAPAQNNGPSEEQMRAIRERIQARRQQLQQQQQQQSQPPGDGGGANR</sequence>
<name>A0A7V8JKL5_STEMA</name>
<dbReference type="EMBL" id="WNDS01000004">
    <property type="protein sequence ID" value="KAF1014039.1"/>
    <property type="molecule type" value="Genomic_DNA"/>
</dbReference>
<dbReference type="Proteomes" id="UP000487117">
    <property type="component" value="Unassembled WGS sequence"/>
</dbReference>
<comment type="caution">
    <text evidence="2">The sequence shown here is derived from an EMBL/GenBank/DDBJ whole genome shotgun (WGS) entry which is preliminary data.</text>
</comment>
<feature type="region of interest" description="Disordered" evidence="1">
    <location>
        <begin position="157"/>
        <end position="268"/>
    </location>
</feature>
<evidence type="ECO:0000256" key="1">
    <source>
        <dbReference type="SAM" id="MobiDB-lite"/>
    </source>
</evidence>
<evidence type="ECO:0000313" key="2">
    <source>
        <dbReference type="EMBL" id="KAF1014039.1"/>
    </source>
</evidence>